<dbReference type="Gene3D" id="3.40.850.10">
    <property type="entry name" value="Kinesin motor domain"/>
    <property type="match status" value="1"/>
</dbReference>
<comment type="caution">
    <text evidence="7">Lacks conserved residue(s) required for the propagation of feature annotation.</text>
</comment>
<keyword evidence="1" id="KW-0493">Microtubule</keyword>
<evidence type="ECO:0000256" key="8">
    <source>
        <dbReference type="SAM" id="Coils"/>
    </source>
</evidence>
<sequence>MRHHILTSWSPLDPPFSVLLHELFGQMDAISYWTISEKIKLIDCLANAEGEPLKEATNINKSLSTLGLVIMNLVNISNGKSHHVPYRDSKLTFLLQDSLGGNSKTTIIANISPSSCCSLETLSTLEFAQLAKFIKNNAIVNEDASGDVIAMRLQIQQLKKEVSRLRSLASGAENQANEFFGCFPGFPGSFDWEGLHASSCPLTSASEDLDLVRMKLARADEQLLDSARNINTFCSPEKAISEVDELSRNIEEVEGGLKDKRQQYESLQLTTAEMRERKAVIDKKLSALKYSIANFPSSVVYFEQREAQARSRVISSTFYLGQKKEELPCLQIWKDDIGTWEGSTIRS</sequence>
<name>A0A6A1WI38_9ROSI</name>
<dbReference type="GO" id="GO:0005874">
    <property type="term" value="C:microtubule"/>
    <property type="evidence" value="ECO:0007669"/>
    <property type="project" value="UniProtKB-KW"/>
</dbReference>
<keyword evidence="11" id="KW-1185">Reference proteome</keyword>
<feature type="coiled-coil region" evidence="8">
    <location>
        <begin position="141"/>
        <end position="175"/>
    </location>
</feature>
<dbReference type="GO" id="GO:0007018">
    <property type="term" value="P:microtubule-based movement"/>
    <property type="evidence" value="ECO:0007669"/>
    <property type="project" value="InterPro"/>
</dbReference>
<evidence type="ECO:0000256" key="7">
    <source>
        <dbReference type="PROSITE-ProRule" id="PRU00283"/>
    </source>
</evidence>
<evidence type="ECO:0000256" key="4">
    <source>
        <dbReference type="ARBA" id="ARBA00023054"/>
    </source>
</evidence>
<dbReference type="SUPFAM" id="SSF52540">
    <property type="entry name" value="P-loop containing nucleoside triphosphate hydrolases"/>
    <property type="match status" value="1"/>
</dbReference>
<keyword evidence="5" id="KW-0505">Motor protein</keyword>
<protein>
    <submittedName>
        <fullName evidence="10">Phragmoplast orienting kinesin-1</fullName>
    </submittedName>
</protein>
<dbReference type="Proteomes" id="UP000516437">
    <property type="component" value="Chromosome 2"/>
</dbReference>
<dbReference type="AlphaFoldDB" id="A0A6A1WI38"/>
<keyword evidence="2" id="KW-0547">Nucleotide-binding</keyword>
<organism evidence="10 11">
    <name type="scientific">Morella rubra</name>
    <name type="common">Chinese bayberry</name>
    <dbReference type="NCBI Taxonomy" id="262757"/>
    <lineage>
        <taxon>Eukaryota</taxon>
        <taxon>Viridiplantae</taxon>
        <taxon>Streptophyta</taxon>
        <taxon>Embryophyta</taxon>
        <taxon>Tracheophyta</taxon>
        <taxon>Spermatophyta</taxon>
        <taxon>Magnoliopsida</taxon>
        <taxon>eudicotyledons</taxon>
        <taxon>Gunneridae</taxon>
        <taxon>Pentapetalae</taxon>
        <taxon>rosids</taxon>
        <taxon>fabids</taxon>
        <taxon>Fagales</taxon>
        <taxon>Myricaceae</taxon>
        <taxon>Morella</taxon>
    </lineage>
</organism>
<gene>
    <name evidence="10" type="ORF">CJ030_MR2G011248</name>
</gene>
<dbReference type="Pfam" id="PF00225">
    <property type="entry name" value="Kinesin"/>
    <property type="match status" value="1"/>
</dbReference>
<dbReference type="EMBL" id="RXIC02000020">
    <property type="protein sequence ID" value="KAB1223527.1"/>
    <property type="molecule type" value="Genomic_DNA"/>
</dbReference>
<evidence type="ECO:0000313" key="10">
    <source>
        <dbReference type="EMBL" id="KAB1223527.1"/>
    </source>
</evidence>
<dbReference type="InterPro" id="IPR001752">
    <property type="entry name" value="Kinesin_motor_dom"/>
</dbReference>
<dbReference type="PANTHER" id="PTHR37739">
    <property type="entry name" value="KINESIN-LIKE PROTEIN KIN-12D"/>
    <property type="match status" value="1"/>
</dbReference>
<dbReference type="SMART" id="SM00129">
    <property type="entry name" value="KISc"/>
    <property type="match status" value="1"/>
</dbReference>
<evidence type="ECO:0000313" key="11">
    <source>
        <dbReference type="Proteomes" id="UP000516437"/>
    </source>
</evidence>
<dbReference type="InterPro" id="IPR036961">
    <property type="entry name" value="Kinesin_motor_dom_sf"/>
</dbReference>
<accession>A0A6A1WI38</accession>
<keyword evidence="4 8" id="KW-0175">Coiled coil</keyword>
<evidence type="ECO:0000259" key="9">
    <source>
        <dbReference type="PROSITE" id="PS50067"/>
    </source>
</evidence>
<dbReference type="InterPro" id="IPR027417">
    <property type="entry name" value="P-loop_NTPase"/>
</dbReference>
<dbReference type="InterPro" id="IPR044986">
    <property type="entry name" value="KIF15/KIN-12"/>
</dbReference>
<dbReference type="PROSITE" id="PS50067">
    <property type="entry name" value="KINESIN_MOTOR_2"/>
    <property type="match status" value="1"/>
</dbReference>
<evidence type="ECO:0000256" key="2">
    <source>
        <dbReference type="ARBA" id="ARBA00022741"/>
    </source>
</evidence>
<dbReference type="GO" id="GO:0008017">
    <property type="term" value="F:microtubule binding"/>
    <property type="evidence" value="ECO:0007669"/>
    <property type="project" value="InterPro"/>
</dbReference>
<reference evidence="10 11" key="1">
    <citation type="journal article" date="2019" name="Plant Biotechnol. J.">
        <title>The red bayberry genome and genetic basis of sex determination.</title>
        <authorList>
            <person name="Jia H.M."/>
            <person name="Jia H.J."/>
            <person name="Cai Q.L."/>
            <person name="Wang Y."/>
            <person name="Zhao H.B."/>
            <person name="Yang W.F."/>
            <person name="Wang G.Y."/>
            <person name="Li Y.H."/>
            <person name="Zhan D.L."/>
            <person name="Shen Y.T."/>
            <person name="Niu Q.F."/>
            <person name="Chang L."/>
            <person name="Qiu J."/>
            <person name="Zhao L."/>
            <person name="Xie H.B."/>
            <person name="Fu W.Y."/>
            <person name="Jin J."/>
            <person name="Li X.W."/>
            <person name="Jiao Y."/>
            <person name="Zhou C.C."/>
            <person name="Tu T."/>
            <person name="Chai C.Y."/>
            <person name="Gao J.L."/>
            <person name="Fan L.J."/>
            <person name="van de Weg E."/>
            <person name="Wang J.Y."/>
            <person name="Gao Z.S."/>
        </authorList>
    </citation>
    <scope>NUCLEOTIDE SEQUENCE [LARGE SCALE GENOMIC DNA]</scope>
    <source>
        <tissue evidence="10">Leaves</tissue>
    </source>
</reference>
<comment type="similarity">
    <text evidence="6">Belongs to the TRAFAC class myosin-kinesin ATPase superfamily. Kinesin family. KIN-12 subfamily.</text>
</comment>
<proteinExistence type="inferred from homology"/>
<evidence type="ECO:0000256" key="1">
    <source>
        <dbReference type="ARBA" id="ARBA00022701"/>
    </source>
</evidence>
<evidence type="ECO:0000256" key="5">
    <source>
        <dbReference type="ARBA" id="ARBA00023175"/>
    </source>
</evidence>
<evidence type="ECO:0000256" key="6">
    <source>
        <dbReference type="ARBA" id="ARBA00034488"/>
    </source>
</evidence>
<dbReference type="PANTHER" id="PTHR37739:SF14">
    <property type="entry name" value="KINESIN-LIKE PROTEIN KIN-12E"/>
    <property type="match status" value="1"/>
</dbReference>
<evidence type="ECO:0000256" key="3">
    <source>
        <dbReference type="ARBA" id="ARBA00022840"/>
    </source>
</evidence>
<feature type="coiled-coil region" evidence="8">
    <location>
        <begin position="243"/>
        <end position="277"/>
    </location>
</feature>
<dbReference type="GO" id="GO:0005524">
    <property type="term" value="F:ATP binding"/>
    <property type="evidence" value="ECO:0007669"/>
    <property type="project" value="UniProtKB-KW"/>
</dbReference>
<dbReference type="OrthoDB" id="3176171at2759"/>
<dbReference type="GO" id="GO:0003777">
    <property type="term" value="F:microtubule motor activity"/>
    <property type="evidence" value="ECO:0007669"/>
    <property type="project" value="InterPro"/>
</dbReference>
<keyword evidence="3" id="KW-0067">ATP-binding</keyword>
<comment type="caution">
    <text evidence="10">The sequence shown here is derived from an EMBL/GenBank/DDBJ whole genome shotgun (WGS) entry which is preliminary data.</text>
</comment>
<feature type="domain" description="Kinesin motor" evidence="9">
    <location>
        <begin position="1"/>
        <end position="134"/>
    </location>
</feature>